<gene>
    <name evidence="2" type="ORF">E2C01_056071</name>
</gene>
<organism evidence="2 3">
    <name type="scientific">Portunus trituberculatus</name>
    <name type="common">Swimming crab</name>
    <name type="synonym">Neptunus trituberculatus</name>
    <dbReference type="NCBI Taxonomy" id="210409"/>
    <lineage>
        <taxon>Eukaryota</taxon>
        <taxon>Metazoa</taxon>
        <taxon>Ecdysozoa</taxon>
        <taxon>Arthropoda</taxon>
        <taxon>Crustacea</taxon>
        <taxon>Multicrustacea</taxon>
        <taxon>Malacostraca</taxon>
        <taxon>Eumalacostraca</taxon>
        <taxon>Eucarida</taxon>
        <taxon>Decapoda</taxon>
        <taxon>Pleocyemata</taxon>
        <taxon>Brachyura</taxon>
        <taxon>Eubrachyura</taxon>
        <taxon>Portunoidea</taxon>
        <taxon>Portunidae</taxon>
        <taxon>Portuninae</taxon>
        <taxon>Portunus</taxon>
    </lineage>
</organism>
<dbReference type="Proteomes" id="UP000324222">
    <property type="component" value="Unassembled WGS sequence"/>
</dbReference>
<comment type="caution">
    <text evidence="2">The sequence shown here is derived from an EMBL/GenBank/DDBJ whole genome shotgun (WGS) entry which is preliminary data.</text>
</comment>
<dbReference type="AlphaFoldDB" id="A0A5B7GWE7"/>
<keyword evidence="1" id="KW-0472">Membrane</keyword>
<evidence type="ECO:0000313" key="3">
    <source>
        <dbReference type="Proteomes" id="UP000324222"/>
    </source>
</evidence>
<keyword evidence="1" id="KW-1133">Transmembrane helix</keyword>
<proteinExistence type="predicted"/>
<accession>A0A5B7GWE7</accession>
<name>A0A5B7GWE7_PORTR</name>
<sequence>MIAMFLRFASTFLPPAYVWEGPPWSPVVSLWSPVVCLWSACGLCGCLCGLLWVYGVGMRDEASCWVCELLCDEYRVISPL</sequence>
<protein>
    <submittedName>
        <fullName evidence="2">Uncharacterized protein</fullName>
    </submittedName>
</protein>
<evidence type="ECO:0000256" key="1">
    <source>
        <dbReference type="SAM" id="Phobius"/>
    </source>
</evidence>
<reference evidence="2 3" key="1">
    <citation type="submission" date="2019-05" db="EMBL/GenBank/DDBJ databases">
        <title>Another draft genome of Portunus trituberculatus and its Hox gene families provides insights of decapod evolution.</title>
        <authorList>
            <person name="Jeong J.-H."/>
            <person name="Song I."/>
            <person name="Kim S."/>
            <person name="Choi T."/>
            <person name="Kim D."/>
            <person name="Ryu S."/>
            <person name="Kim W."/>
        </authorList>
    </citation>
    <scope>NUCLEOTIDE SEQUENCE [LARGE SCALE GENOMIC DNA]</scope>
    <source>
        <tissue evidence="2">Muscle</tissue>
    </source>
</reference>
<dbReference type="EMBL" id="VSRR010019189">
    <property type="protein sequence ID" value="MPC61993.1"/>
    <property type="molecule type" value="Genomic_DNA"/>
</dbReference>
<keyword evidence="1" id="KW-0812">Transmembrane</keyword>
<feature type="transmembrane region" description="Helical" evidence="1">
    <location>
        <begin position="28"/>
        <end position="53"/>
    </location>
</feature>
<evidence type="ECO:0000313" key="2">
    <source>
        <dbReference type="EMBL" id="MPC61993.1"/>
    </source>
</evidence>
<keyword evidence="3" id="KW-1185">Reference proteome</keyword>